<keyword evidence="3" id="KW-0676">Redox-active center</keyword>
<accession>A0A9D9D755</accession>
<feature type="active site" description="Nucleophile" evidence="2">
    <location>
        <position position="33"/>
    </location>
</feature>
<feature type="active site" description="Nucleophile" evidence="2">
    <location>
        <position position="30"/>
    </location>
</feature>
<evidence type="ECO:0000256" key="2">
    <source>
        <dbReference type="PIRSR" id="PIRSR000077-1"/>
    </source>
</evidence>
<reference evidence="5" key="2">
    <citation type="journal article" date="2021" name="PeerJ">
        <title>Extensive microbial diversity within the chicken gut microbiome revealed by metagenomics and culture.</title>
        <authorList>
            <person name="Gilroy R."/>
            <person name="Ravi A."/>
            <person name="Getino M."/>
            <person name="Pursley I."/>
            <person name="Horton D.L."/>
            <person name="Alikhan N.F."/>
            <person name="Baker D."/>
            <person name="Gharbi K."/>
            <person name="Hall N."/>
            <person name="Watson M."/>
            <person name="Adriaenssens E.M."/>
            <person name="Foster-Nyarko E."/>
            <person name="Jarju S."/>
            <person name="Secka A."/>
            <person name="Antonio M."/>
            <person name="Oren A."/>
            <person name="Chaudhuri R.R."/>
            <person name="La Ragione R."/>
            <person name="Hildebrand F."/>
            <person name="Pallen M.J."/>
        </authorList>
    </citation>
    <scope>NUCLEOTIDE SEQUENCE</scope>
    <source>
        <strain evidence="5">1748</strain>
    </source>
</reference>
<comment type="caution">
    <text evidence="5">The sequence shown here is derived from an EMBL/GenBank/DDBJ whole genome shotgun (WGS) entry which is preliminary data.</text>
</comment>
<dbReference type="CDD" id="cd02947">
    <property type="entry name" value="TRX_family"/>
    <property type="match status" value="1"/>
</dbReference>
<dbReference type="Gene3D" id="3.40.30.10">
    <property type="entry name" value="Glutaredoxin"/>
    <property type="match status" value="1"/>
</dbReference>
<organism evidence="5 6">
    <name type="scientific">Candidatus Scatoplasma merdavium</name>
    <dbReference type="NCBI Taxonomy" id="2840932"/>
    <lineage>
        <taxon>Bacteria</taxon>
        <taxon>Bacillati</taxon>
        <taxon>Bacillota</taxon>
        <taxon>Bacilli</taxon>
        <taxon>Bacillales</taxon>
        <taxon>Candidatus Scatoplasma</taxon>
    </lineage>
</organism>
<dbReference type="GO" id="GO:0015035">
    <property type="term" value="F:protein-disulfide reductase activity"/>
    <property type="evidence" value="ECO:0007669"/>
    <property type="project" value="InterPro"/>
</dbReference>
<feature type="site" description="Contributes to redox potential value" evidence="2">
    <location>
        <position position="31"/>
    </location>
</feature>
<dbReference type="InterPro" id="IPR017937">
    <property type="entry name" value="Thioredoxin_CS"/>
</dbReference>
<evidence type="ECO:0000256" key="1">
    <source>
        <dbReference type="ARBA" id="ARBA00023157"/>
    </source>
</evidence>
<sequence>MVIHINSTAEFDTQIANNSKVIVDFFATWCGPCKMLSPVLEKIADENPDITVLKVDVDKLSELAVKYAVYS</sequence>
<dbReference type="Proteomes" id="UP000823629">
    <property type="component" value="Unassembled WGS sequence"/>
</dbReference>
<feature type="site" description="Deprotonates C-terminal active site Cys" evidence="2">
    <location>
        <position position="24"/>
    </location>
</feature>
<keyword evidence="1 3" id="KW-1015">Disulfide bond</keyword>
<dbReference type="InterPro" id="IPR036249">
    <property type="entry name" value="Thioredoxin-like_sf"/>
</dbReference>
<dbReference type="PROSITE" id="PS00194">
    <property type="entry name" value="THIOREDOXIN_1"/>
    <property type="match status" value="1"/>
</dbReference>
<dbReference type="PANTHER" id="PTHR46115">
    <property type="entry name" value="THIOREDOXIN-LIKE PROTEIN 1"/>
    <property type="match status" value="1"/>
</dbReference>
<evidence type="ECO:0000313" key="6">
    <source>
        <dbReference type="Proteomes" id="UP000823629"/>
    </source>
</evidence>
<dbReference type="InterPro" id="IPR013766">
    <property type="entry name" value="Thioredoxin_domain"/>
</dbReference>
<dbReference type="Pfam" id="PF00085">
    <property type="entry name" value="Thioredoxin"/>
    <property type="match status" value="1"/>
</dbReference>
<dbReference type="InterPro" id="IPR005746">
    <property type="entry name" value="Thioredoxin"/>
</dbReference>
<dbReference type="EMBL" id="JADING010000079">
    <property type="protein sequence ID" value="MBO8414395.1"/>
    <property type="molecule type" value="Genomic_DNA"/>
</dbReference>
<feature type="disulfide bond" description="Redox-active" evidence="3">
    <location>
        <begin position="30"/>
        <end position="33"/>
    </location>
</feature>
<reference evidence="5" key="1">
    <citation type="submission" date="2020-10" db="EMBL/GenBank/DDBJ databases">
        <authorList>
            <person name="Gilroy R."/>
        </authorList>
    </citation>
    <scope>NUCLEOTIDE SEQUENCE</scope>
    <source>
        <strain evidence="5">1748</strain>
    </source>
</reference>
<gene>
    <name evidence="5" type="ORF">IAC78_02825</name>
</gene>
<dbReference type="PROSITE" id="PS51352">
    <property type="entry name" value="THIOREDOXIN_2"/>
    <property type="match status" value="1"/>
</dbReference>
<proteinExistence type="predicted"/>
<dbReference type="AlphaFoldDB" id="A0A9D9D755"/>
<dbReference type="SUPFAM" id="SSF52833">
    <property type="entry name" value="Thioredoxin-like"/>
    <property type="match status" value="1"/>
</dbReference>
<protein>
    <submittedName>
        <fullName evidence="5">Thioredoxin family protein</fullName>
    </submittedName>
</protein>
<feature type="site" description="Contributes to redox potential value" evidence="2">
    <location>
        <position position="32"/>
    </location>
</feature>
<evidence type="ECO:0000256" key="3">
    <source>
        <dbReference type="PIRSR" id="PIRSR000077-4"/>
    </source>
</evidence>
<dbReference type="PIRSF" id="PIRSF000077">
    <property type="entry name" value="Thioredoxin"/>
    <property type="match status" value="1"/>
</dbReference>
<name>A0A9D9D755_9BACL</name>
<evidence type="ECO:0000259" key="4">
    <source>
        <dbReference type="PROSITE" id="PS51352"/>
    </source>
</evidence>
<feature type="domain" description="Thioredoxin" evidence="4">
    <location>
        <begin position="1"/>
        <end position="71"/>
    </location>
</feature>
<evidence type="ECO:0000313" key="5">
    <source>
        <dbReference type="EMBL" id="MBO8414395.1"/>
    </source>
</evidence>
<feature type="non-terminal residue" evidence="5">
    <location>
        <position position="71"/>
    </location>
</feature>